<dbReference type="Gene3D" id="3.40.30.10">
    <property type="entry name" value="Glutaredoxin"/>
    <property type="match status" value="1"/>
</dbReference>
<protein>
    <recommendedName>
        <fullName evidence="8">Gamma-interferon-inducible lysosomal thiol reductase</fullName>
    </recommendedName>
</protein>
<sequence>MKQKPSSQTACLTRNMANILNLVLAAAVCSTLAVALPRDLATSWYSLEAAKPVNVTLYFESLCPGCHQFILQELIPTWEKVKDTGLMNVTLRPYGNAIEEYKGGQWKFVCQHGPRECDGNVLEVCIIHYHPETNKQLEIIKCIESDFYATEGQDWQATLKKCASTGVDVEKVSACAKGKEGNVLQHQVALNTGPHKWVPWVILDGTSSEAALDNLLKAVCEAYKGAPPSVCNM</sequence>
<dbReference type="PANTHER" id="PTHR13234">
    <property type="entry name" value="GAMMA-INTERFERON INDUCIBLE LYSOSOMAL THIOL REDUCTASE GILT"/>
    <property type="match status" value="1"/>
</dbReference>
<evidence type="ECO:0000313" key="7">
    <source>
        <dbReference type="Proteomes" id="UP001283361"/>
    </source>
</evidence>
<dbReference type="Proteomes" id="UP001283361">
    <property type="component" value="Unassembled WGS sequence"/>
</dbReference>
<keyword evidence="5" id="KW-0325">Glycoprotein</keyword>
<evidence type="ECO:0000256" key="2">
    <source>
        <dbReference type="ARBA" id="ARBA00005679"/>
    </source>
</evidence>
<dbReference type="EMBL" id="JAWDGP010003154">
    <property type="protein sequence ID" value="KAK3776983.1"/>
    <property type="molecule type" value="Genomic_DNA"/>
</dbReference>
<evidence type="ECO:0000256" key="5">
    <source>
        <dbReference type="ARBA" id="ARBA00023180"/>
    </source>
</evidence>
<evidence type="ECO:0008006" key="8">
    <source>
        <dbReference type="Google" id="ProtNLM"/>
    </source>
</evidence>
<dbReference type="GO" id="GO:0005576">
    <property type="term" value="C:extracellular region"/>
    <property type="evidence" value="ECO:0007669"/>
    <property type="project" value="UniProtKB-SubCell"/>
</dbReference>
<dbReference type="GO" id="GO:0016671">
    <property type="term" value="F:oxidoreductase activity, acting on a sulfur group of donors, disulfide as acceptor"/>
    <property type="evidence" value="ECO:0007669"/>
    <property type="project" value="InterPro"/>
</dbReference>
<keyword evidence="3" id="KW-0964">Secreted</keyword>
<comment type="caution">
    <text evidence="6">The sequence shown here is derived from an EMBL/GenBank/DDBJ whole genome shotgun (WGS) entry which is preliminary data.</text>
</comment>
<dbReference type="InterPro" id="IPR004911">
    <property type="entry name" value="Interferon-induced_GILT"/>
</dbReference>
<keyword evidence="7" id="KW-1185">Reference proteome</keyword>
<dbReference type="AlphaFoldDB" id="A0AAE1DPI7"/>
<dbReference type="GO" id="GO:0005764">
    <property type="term" value="C:lysosome"/>
    <property type="evidence" value="ECO:0007669"/>
    <property type="project" value="TreeGrafter"/>
</dbReference>
<organism evidence="6 7">
    <name type="scientific">Elysia crispata</name>
    <name type="common">lettuce slug</name>
    <dbReference type="NCBI Taxonomy" id="231223"/>
    <lineage>
        <taxon>Eukaryota</taxon>
        <taxon>Metazoa</taxon>
        <taxon>Spiralia</taxon>
        <taxon>Lophotrochozoa</taxon>
        <taxon>Mollusca</taxon>
        <taxon>Gastropoda</taxon>
        <taxon>Heterobranchia</taxon>
        <taxon>Euthyneura</taxon>
        <taxon>Panpulmonata</taxon>
        <taxon>Sacoglossa</taxon>
        <taxon>Placobranchoidea</taxon>
        <taxon>Plakobranchidae</taxon>
        <taxon>Elysia</taxon>
    </lineage>
</organism>
<keyword evidence="4" id="KW-0732">Signal</keyword>
<dbReference type="PANTHER" id="PTHR13234:SF8">
    <property type="entry name" value="GAMMA-INTERFERON-INDUCIBLE LYSOSOMAL THIOL REDUCTASE"/>
    <property type="match status" value="1"/>
</dbReference>
<dbReference type="Pfam" id="PF03227">
    <property type="entry name" value="GILT"/>
    <property type="match status" value="1"/>
</dbReference>
<evidence type="ECO:0000256" key="1">
    <source>
        <dbReference type="ARBA" id="ARBA00004613"/>
    </source>
</evidence>
<comment type="similarity">
    <text evidence="2">Belongs to the GILT family.</text>
</comment>
<name>A0AAE1DPI7_9GAST</name>
<evidence type="ECO:0000256" key="4">
    <source>
        <dbReference type="ARBA" id="ARBA00022729"/>
    </source>
</evidence>
<evidence type="ECO:0000313" key="6">
    <source>
        <dbReference type="EMBL" id="KAK3776983.1"/>
    </source>
</evidence>
<proteinExistence type="inferred from homology"/>
<gene>
    <name evidence="6" type="ORF">RRG08_042868</name>
</gene>
<comment type="subcellular location">
    <subcellularLocation>
        <location evidence="1">Secreted</location>
    </subcellularLocation>
</comment>
<reference evidence="6" key="1">
    <citation type="journal article" date="2023" name="G3 (Bethesda)">
        <title>A reference genome for the long-term kleptoplast-retaining sea slug Elysia crispata morphotype clarki.</title>
        <authorList>
            <person name="Eastman K.E."/>
            <person name="Pendleton A.L."/>
            <person name="Shaikh M.A."/>
            <person name="Suttiyut T."/>
            <person name="Ogas R."/>
            <person name="Tomko P."/>
            <person name="Gavelis G."/>
            <person name="Widhalm J.R."/>
            <person name="Wisecaver J.H."/>
        </authorList>
    </citation>
    <scope>NUCLEOTIDE SEQUENCE</scope>
    <source>
        <strain evidence="6">ECLA1</strain>
    </source>
</reference>
<evidence type="ECO:0000256" key="3">
    <source>
        <dbReference type="ARBA" id="ARBA00022525"/>
    </source>
</evidence>
<accession>A0AAE1DPI7</accession>